<sequence length="322" mass="35981">MTDYTVKRNYKGQVLVAAPDAPPVTGEWVVSKDGKDYFRTEKGRSDVEPYSRTSKAGEHLKGSGEALSNFAASMAALGVVMNDSVHSELATLINEYDGDPYYKGDDGGWKSGKKRLLEQVDIARKVAGASSASAKGTEFHKLAEIVNKGKTPTVVREELKPRLAEYQRRVSKVKFLRQEILIVNDLIKRAGSIDYLMELPAGLRTPDGVTHDEPIICAGDLKTGKWDRDYPAGVYAQLFGYAGGFRYNQETNERLPLHPNFNDRWAVLVHYPLVVPGSTVEFYWLDMEVGREAALLNKRLDDMIKYFQSTKGKPIHFELESA</sequence>
<name>A0A0F6WF10_9CAUD</name>
<dbReference type="RefSeq" id="YP_009225353.1">
    <property type="nucleotide sequence ID" value="NC_029093.1"/>
</dbReference>
<evidence type="ECO:0000313" key="2">
    <source>
        <dbReference type="Proteomes" id="UP000201946"/>
    </source>
</evidence>
<protein>
    <submittedName>
        <fullName evidence="1">ERF protein</fullName>
    </submittedName>
</protein>
<accession>A0A0F6WF10</accession>
<reference evidence="1 2" key="1">
    <citation type="journal article" date="2015" name="Genome Announc.">
        <title>Genome Sequence of Mycobacteriophage Mindy.</title>
        <authorList>
            <person name="Pope W.H."/>
            <person name="Bernstein N.I."/>
            <person name="Fasolas C.S."/>
            <person name="Mezghani N."/>
            <person name="Pressimone C.A."/>
            <person name="Selvakumar P."/>
            <person name="Stanton A.C."/>
            <person name="Lapin J.S."/>
            <person name="Prout A.K."/>
            <person name="Grubb S.R."/>
            <person name="Warner M.H."/>
            <person name="Bowman C.A."/>
            <person name="Russell D.A."/>
            <person name="Hatfull G.F."/>
        </authorList>
    </citation>
    <scope>NUCLEOTIDE SEQUENCE [LARGE SCALE GENOMIC DNA]</scope>
</reference>
<dbReference type="KEGG" id="vg:26796349"/>
<organism evidence="1 2">
    <name type="scientific">Mycobacterium phage Mindy</name>
    <dbReference type="NCBI Taxonomy" id="1647311"/>
    <lineage>
        <taxon>Viruses</taxon>
        <taxon>Duplodnaviria</taxon>
        <taxon>Heunggongvirae</taxon>
        <taxon>Uroviricota</taxon>
        <taxon>Caudoviricetes</taxon>
        <taxon>Kostyavirus</taxon>
        <taxon>Kostyavirus toto</taxon>
    </lineage>
</organism>
<gene>
    <name evidence="1" type="primary">66</name>
    <name evidence="1" type="ORF">SEA_MINDY_66</name>
</gene>
<dbReference type="EMBL" id="KR080204">
    <property type="protein sequence ID" value="AKF15096.1"/>
    <property type="molecule type" value="Genomic_DNA"/>
</dbReference>
<dbReference type="GeneID" id="26796349"/>
<dbReference type="Proteomes" id="UP000201946">
    <property type="component" value="Segment"/>
</dbReference>
<proteinExistence type="predicted"/>
<evidence type="ECO:0000313" key="1">
    <source>
        <dbReference type="EMBL" id="AKF15096.1"/>
    </source>
</evidence>